<dbReference type="EMBL" id="CP072369">
    <property type="protein sequence ID" value="QUB86249.1"/>
    <property type="molecule type" value="Genomic_DNA"/>
</dbReference>
<evidence type="ECO:0000259" key="2">
    <source>
        <dbReference type="Pfam" id="PF17643"/>
    </source>
</evidence>
<dbReference type="InterPro" id="IPR049359">
    <property type="entry name" value="T6SS_TssR-like_dom_2"/>
</dbReference>
<organism evidence="5 7">
    <name type="scientific">Prevotella fusca JCM 17724</name>
    <dbReference type="NCBI Taxonomy" id="1236517"/>
    <lineage>
        <taxon>Bacteria</taxon>
        <taxon>Pseudomonadati</taxon>
        <taxon>Bacteroidota</taxon>
        <taxon>Bacteroidia</taxon>
        <taxon>Bacteroidales</taxon>
        <taxon>Prevotellaceae</taxon>
        <taxon>Prevotella</taxon>
    </lineage>
</organism>
<feature type="domain" description="Type VI secretion system TssR-like VWA" evidence="4">
    <location>
        <begin position="279"/>
        <end position="557"/>
    </location>
</feature>
<dbReference type="Pfam" id="PF20780">
    <property type="entry name" value="TssR_M"/>
    <property type="match status" value="1"/>
</dbReference>
<feature type="chain" id="PRO_5044544709" evidence="1">
    <location>
        <begin position="23"/>
        <end position="755"/>
    </location>
</feature>
<dbReference type="Proteomes" id="UP000682005">
    <property type="component" value="Chromosome 2"/>
</dbReference>
<dbReference type="Pfam" id="PF20782">
    <property type="entry name" value="TssR_VWA"/>
    <property type="match status" value="1"/>
</dbReference>
<reference evidence="5 7" key="1">
    <citation type="submission" date="2015-07" db="EMBL/GenBank/DDBJ databases">
        <authorList>
            <person name="Noorani M."/>
        </authorList>
    </citation>
    <scope>NUCLEOTIDE SEQUENCE [LARGE SCALE GENOMIC DNA]</scope>
    <source>
        <strain evidence="5 7">W1435</strain>
    </source>
</reference>
<dbReference type="OrthoDB" id="1064644at2"/>
<dbReference type="Proteomes" id="UP000060345">
    <property type="component" value="Chromosome 2"/>
</dbReference>
<feature type="domain" description="Type VI secretion system TssR-like second" evidence="3">
    <location>
        <begin position="167"/>
        <end position="238"/>
    </location>
</feature>
<evidence type="ECO:0000313" key="5">
    <source>
        <dbReference type="EMBL" id="AKU70722.1"/>
    </source>
</evidence>
<protein>
    <submittedName>
        <fullName evidence="5">Uncharacterized protein</fullName>
    </submittedName>
</protein>
<feature type="signal peptide" evidence="1">
    <location>
        <begin position="1"/>
        <end position="22"/>
    </location>
</feature>
<dbReference type="eggNOG" id="COG2304">
    <property type="taxonomic scope" value="Bacteria"/>
</dbReference>
<keyword evidence="8" id="KW-1185">Reference proteome</keyword>
<evidence type="ECO:0000259" key="4">
    <source>
        <dbReference type="Pfam" id="PF20782"/>
    </source>
</evidence>
<keyword evidence="1" id="KW-0732">Signal</keyword>
<evidence type="ECO:0000256" key="1">
    <source>
        <dbReference type="SAM" id="SignalP"/>
    </source>
</evidence>
<name>A0A0K1NNR2_9BACT</name>
<gene>
    <name evidence="5" type="ORF">ADJ77_12175</name>
    <name evidence="6" type="ORF">J5A51_02405</name>
</gene>
<reference evidence="6 8" key="2">
    <citation type="submission" date="2021-03" db="EMBL/GenBank/DDBJ databases">
        <title>Human Oral Microbial Genomes.</title>
        <authorList>
            <person name="Johnston C.D."/>
            <person name="Chen T."/>
            <person name="Dewhirst F.E."/>
        </authorList>
    </citation>
    <scope>NUCLEOTIDE SEQUENCE [LARGE SCALE GENOMIC DNA]</scope>
    <source>
        <strain evidence="6 8">W1435</strain>
    </source>
</reference>
<dbReference type="AlphaFoldDB" id="A0A0K1NNR2"/>
<accession>A0A0K1NNR2</accession>
<sequence length="755" mass="84959">MKALHIVLGLALFCAGAQNGQAQVARYDKTQAVGKRSFNYLAEDAQAQKTHKNKDIRIVFSDRDHNKAYAGPYAQRVLSEQKLAAPFYVIGEKNGFYKVVAADQSLLGQPKGMFAPLFNKRNHFKDAKNSPFVGWIDKNSVLDFNHSFVSKDNNFPIRYRIGASNVARLSNIKTFFTLDSLNLYSDPFFLEKSKGKLVAGQIVYAYKYDASKQAVLVSDRPSLSDSTRTALGWIPADLTAMVGQNHVYLLDASYPDFCGYPLGSNLLFTADGNWANTAADQKVAVNLPLSVWDRKKSVMVNVKGADVAVAEVDHLIEGSKNMNIHLVFFDKDRLLVRNLINALQGLKDKVSEDAQVKFSLTVVSEKGNKHLSPTSDFGSWIDYLAKVTAPNTLRSTGGYTFHDAMQKIFAETPYVKFENNVFLILGTDEPLTFTSDINAEVYARSATLLIAQVLARDGMAYQDFILQSKMLLDNNISEYTNYSNDYLCEPRWSKNGSFKDMSTDSENVYLLDAPKNSSVAGGFIYPKLYSELSGTALSTVLDSLFLQLAERNNELVNISRSSENRYGMLRAVPTAEVVSLCDSSAVSVSDLEKSNINDLMFKKMWCTPQQLSTYDEGYLFDAAEMQNILEGYRDLMPYLSADTLGNQELAVLRKNYKRQCKLVNMLSYRKALKSKSSISRVYYHRVSVPSSDALNYIVRIKDIRRKKCDESEWDKAYKEMFNRMVKLEKLFKTGRLKTISVAGKPYYFIPVKMLP</sequence>
<dbReference type="InterPro" id="IPR049360">
    <property type="entry name" value="T6SS_TssR-like_VWA"/>
</dbReference>
<dbReference type="KEGG" id="pfus:ADJ77_12175"/>
<feature type="domain" description="Type VI secretion system TssR-like N-terminal barrel" evidence="2">
    <location>
        <begin position="37"/>
        <end position="142"/>
    </location>
</feature>
<evidence type="ECO:0000313" key="7">
    <source>
        <dbReference type="Proteomes" id="UP000060345"/>
    </source>
</evidence>
<dbReference type="InterPro" id="IPR040530">
    <property type="entry name" value="T6SS_TssR-like_N"/>
</dbReference>
<evidence type="ECO:0000313" key="6">
    <source>
        <dbReference type="EMBL" id="QUB86249.1"/>
    </source>
</evidence>
<dbReference type="STRING" id="1236517.ADJ77_12175"/>
<dbReference type="Pfam" id="PF17643">
    <property type="entry name" value="TssR"/>
    <property type="match status" value="1"/>
</dbReference>
<evidence type="ECO:0000313" key="8">
    <source>
        <dbReference type="Proteomes" id="UP000682005"/>
    </source>
</evidence>
<proteinExistence type="predicted"/>
<dbReference type="EMBL" id="CP012075">
    <property type="protein sequence ID" value="AKU70722.1"/>
    <property type="molecule type" value="Genomic_DNA"/>
</dbReference>
<evidence type="ECO:0000259" key="3">
    <source>
        <dbReference type="Pfam" id="PF20780"/>
    </source>
</evidence>